<evidence type="ECO:0000259" key="1">
    <source>
        <dbReference type="Pfam" id="PF10551"/>
    </source>
</evidence>
<sequence length="182" mass="20809">YRFANDQLESARHYLKSNPSFKLLYQDQHSLAFLTPLLFILPSNVTKTIVVDSTYGTNRLKYELFAILGTIDGSGFPLSYFFLEPKCPYGKTHAIATWFQSLKENGIQNVKTILTDKDRGQISAANKIWTGTRIQLCYWHVLRAIKKKLSSTGIAHNYYNSHEAHLLCPTINPAWQPVNQNQ</sequence>
<keyword evidence="3" id="KW-1185">Reference proteome</keyword>
<organism evidence="2 3">
    <name type="scientific">Gigaspora margarita</name>
    <dbReference type="NCBI Taxonomy" id="4874"/>
    <lineage>
        <taxon>Eukaryota</taxon>
        <taxon>Fungi</taxon>
        <taxon>Fungi incertae sedis</taxon>
        <taxon>Mucoromycota</taxon>
        <taxon>Glomeromycotina</taxon>
        <taxon>Glomeromycetes</taxon>
        <taxon>Diversisporales</taxon>
        <taxon>Gigasporaceae</taxon>
        <taxon>Gigaspora</taxon>
    </lineage>
</organism>
<gene>
    <name evidence="2" type="ORF">GMARGA_LOCUS44753</name>
</gene>
<evidence type="ECO:0000313" key="2">
    <source>
        <dbReference type="EMBL" id="CAG8855932.1"/>
    </source>
</evidence>
<dbReference type="EMBL" id="CAJVQB010154624">
    <property type="protein sequence ID" value="CAG8855932.1"/>
    <property type="molecule type" value="Genomic_DNA"/>
</dbReference>
<feature type="domain" description="MULE transposase" evidence="1">
    <location>
        <begin position="49"/>
        <end position="142"/>
    </location>
</feature>
<protein>
    <submittedName>
        <fullName evidence="2">37771_t:CDS:1</fullName>
    </submittedName>
</protein>
<name>A0ABN7XKT8_GIGMA</name>
<dbReference type="Pfam" id="PF10551">
    <property type="entry name" value="MULE"/>
    <property type="match status" value="1"/>
</dbReference>
<dbReference type="Proteomes" id="UP000789901">
    <property type="component" value="Unassembled WGS sequence"/>
</dbReference>
<proteinExistence type="predicted"/>
<feature type="non-terminal residue" evidence="2">
    <location>
        <position position="182"/>
    </location>
</feature>
<comment type="caution">
    <text evidence="2">The sequence shown here is derived from an EMBL/GenBank/DDBJ whole genome shotgun (WGS) entry which is preliminary data.</text>
</comment>
<reference evidence="2 3" key="1">
    <citation type="submission" date="2021-06" db="EMBL/GenBank/DDBJ databases">
        <authorList>
            <person name="Kallberg Y."/>
            <person name="Tangrot J."/>
            <person name="Rosling A."/>
        </authorList>
    </citation>
    <scope>NUCLEOTIDE SEQUENCE [LARGE SCALE GENOMIC DNA]</scope>
    <source>
        <strain evidence="2 3">120-4 pot B 10/14</strain>
    </source>
</reference>
<feature type="non-terminal residue" evidence="2">
    <location>
        <position position="1"/>
    </location>
</feature>
<accession>A0ABN7XKT8</accession>
<evidence type="ECO:0000313" key="3">
    <source>
        <dbReference type="Proteomes" id="UP000789901"/>
    </source>
</evidence>
<dbReference type="InterPro" id="IPR018289">
    <property type="entry name" value="MULE_transposase_dom"/>
</dbReference>